<protein>
    <submittedName>
        <fullName evidence="2">N66 matrix protein, putative</fullName>
    </submittedName>
</protein>
<dbReference type="AlphaFoldDB" id="A2EQW0"/>
<feature type="compositionally biased region" description="Basic and acidic residues" evidence="1">
    <location>
        <begin position="146"/>
        <end position="155"/>
    </location>
</feature>
<evidence type="ECO:0000313" key="3">
    <source>
        <dbReference type="Proteomes" id="UP000001542"/>
    </source>
</evidence>
<dbReference type="InParanoid" id="A2EQW0"/>
<feature type="compositionally biased region" description="Low complexity" evidence="1">
    <location>
        <begin position="108"/>
        <end position="124"/>
    </location>
</feature>
<reference evidence="2" key="1">
    <citation type="submission" date="2006-10" db="EMBL/GenBank/DDBJ databases">
        <authorList>
            <person name="Amadeo P."/>
            <person name="Zhao Q."/>
            <person name="Wortman J."/>
            <person name="Fraser-Liggett C."/>
            <person name="Carlton J."/>
        </authorList>
    </citation>
    <scope>NUCLEOTIDE SEQUENCE</scope>
    <source>
        <strain evidence="2">G3</strain>
    </source>
</reference>
<sequence length="266" mass="29529">MRGVTTEYRESYCWIKPCKSRRGDNYDDMIRKKIDGTYDEDENGYDNNGLSDSFDGNGMNSRNKNGNNGINGNNENGKSNNGFIGLSLEDCLPDKTPKPKDKSPVPTPMTNGGNANNTNGNGAATEEKPKSFGRKSLISKKKSKKASQEFNDKASSRSGSSFCNFGQGNSTRLNPKFNYTTYNVQAGDGINPNTLIRTGCRGIVRSKYSKPLDSQSVHMYRPEFFTSVNDAPDDIKEELQGPFWVSWPENTPLPDEYIELKPVLSL</sequence>
<evidence type="ECO:0000256" key="1">
    <source>
        <dbReference type="SAM" id="MobiDB-lite"/>
    </source>
</evidence>
<dbReference type="RefSeq" id="XP_001317157.1">
    <property type="nucleotide sequence ID" value="XM_001317122.1"/>
</dbReference>
<accession>A2EQW0</accession>
<dbReference type="Proteomes" id="UP000001542">
    <property type="component" value="Unassembled WGS sequence"/>
</dbReference>
<feature type="region of interest" description="Disordered" evidence="1">
    <location>
        <begin position="39"/>
        <end position="163"/>
    </location>
</feature>
<gene>
    <name evidence="2" type="ORF">TVAG_039860</name>
</gene>
<feature type="compositionally biased region" description="Basic and acidic residues" evidence="1">
    <location>
        <begin position="92"/>
        <end position="103"/>
    </location>
</feature>
<dbReference type="KEGG" id="tva:4762800"/>
<name>A2EQW0_TRIV3</name>
<dbReference type="VEuPathDB" id="TrichDB:TVAGG3_0693920"/>
<organism evidence="2 3">
    <name type="scientific">Trichomonas vaginalis (strain ATCC PRA-98 / G3)</name>
    <dbReference type="NCBI Taxonomy" id="412133"/>
    <lineage>
        <taxon>Eukaryota</taxon>
        <taxon>Metamonada</taxon>
        <taxon>Parabasalia</taxon>
        <taxon>Trichomonadida</taxon>
        <taxon>Trichomonadidae</taxon>
        <taxon>Trichomonas</taxon>
    </lineage>
</organism>
<feature type="compositionally biased region" description="Low complexity" evidence="1">
    <location>
        <begin position="56"/>
        <end position="82"/>
    </location>
</feature>
<evidence type="ECO:0000313" key="2">
    <source>
        <dbReference type="EMBL" id="EAY04934.1"/>
    </source>
</evidence>
<reference evidence="2" key="2">
    <citation type="journal article" date="2007" name="Science">
        <title>Draft genome sequence of the sexually transmitted pathogen Trichomonas vaginalis.</title>
        <authorList>
            <person name="Carlton J.M."/>
            <person name="Hirt R.P."/>
            <person name="Silva J.C."/>
            <person name="Delcher A.L."/>
            <person name="Schatz M."/>
            <person name="Zhao Q."/>
            <person name="Wortman J.R."/>
            <person name="Bidwell S.L."/>
            <person name="Alsmark U.C.M."/>
            <person name="Besteiro S."/>
            <person name="Sicheritz-Ponten T."/>
            <person name="Noel C.J."/>
            <person name="Dacks J.B."/>
            <person name="Foster P.G."/>
            <person name="Simillion C."/>
            <person name="Van de Peer Y."/>
            <person name="Miranda-Saavedra D."/>
            <person name="Barton G.J."/>
            <person name="Westrop G.D."/>
            <person name="Mueller S."/>
            <person name="Dessi D."/>
            <person name="Fiori P.L."/>
            <person name="Ren Q."/>
            <person name="Paulsen I."/>
            <person name="Zhang H."/>
            <person name="Bastida-Corcuera F.D."/>
            <person name="Simoes-Barbosa A."/>
            <person name="Brown M.T."/>
            <person name="Hayes R.D."/>
            <person name="Mukherjee M."/>
            <person name="Okumura C.Y."/>
            <person name="Schneider R."/>
            <person name="Smith A.J."/>
            <person name="Vanacova S."/>
            <person name="Villalvazo M."/>
            <person name="Haas B.J."/>
            <person name="Pertea M."/>
            <person name="Feldblyum T.V."/>
            <person name="Utterback T.R."/>
            <person name="Shu C.L."/>
            <person name="Osoegawa K."/>
            <person name="de Jong P.J."/>
            <person name="Hrdy I."/>
            <person name="Horvathova L."/>
            <person name="Zubacova Z."/>
            <person name="Dolezal P."/>
            <person name="Malik S.B."/>
            <person name="Logsdon J.M. Jr."/>
            <person name="Henze K."/>
            <person name="Gupta A."/>
            <person name="Wang C.C."/>
            <person name="Dunne R.L."/>
            <person name="Upcroft J.A."/>
            <person name="Upcroft P."/>
            <person name="White O."/>
            <person name="Salzberg S.L."/>
            <person name="Tang P."/>
            <person name="Chiu C.-H."/>
            <person name="Lee Y.-S."/>
            <person name="Embley T.M."/>
            <person name="Coombs G.H."/>
            <person name="Mottram J.C."/>
            <person name="Tachezy J."/>
            <person name="Fraser-Liggett C.M."/>
            <person name="Johnson P.J."/>
        </authorList>
    </citation>
    <scope>NUCLEOTIDE SEQUENCE [LARGE SCALE GENOMIC DNA]</scope>
    <source>
        <strain evidence="2">G3</strain>
    </source>
</reference>
<keyword evidence="3" id="KW-1185">Reference proteome</keyword>
<feature type="compositionally biased region" description="Basic residues" evidence="1">
    <location>
        <begin position="131"/>
        <end position="145"/>
    </location>
</feature>
<proteinExistence type="predicted"/>
<dbReference type="VEuPathDB" id="TrichDB:TVAG_039860"/>
<dbReference type="EMBL" id="DS113461">
    <property type="protein sequence ID" value="EAY04934.1"/>
    <property type="molecule type" value="Genomic_DNA"/>
</dbReference>